<sequence>MDGLHYTAFSEAERLALGSHWINTYAKWHWLIEPMFWGHEHVSKDKPALWVGNHSMMAFADASLMLRELYQQHGIVMRALAQHTHFKIPIWKQALTNNGAVDGTRENCQAMMAANEHILVYPGGGGEVMKRKGEQHQLRWKKRTGFARMAIENNYPIQPFAAVGADDCWDILYDNNELKETLLGRLLTDYLGVKGEELPPLIKGIGPTLLPKPQRMYFRFFPLVYPQAFQHLPIDEGALALRNHVEHIVQEGINELLAYRQTDPYQSLSARLRRKIRD</sequence>
<dbReference type="Proteomes" id="UP000244223">
    <property type="component" value="Unassembled WGS sequence"/>
</dbReference>
<dbReference type="EMBL" id="QAON01000006">
    <property type="protein sequence ID" value="PTQ89505.1"/>
    <property type="molecule type" value="Genomic_DNA"/>
</dbReference>
<dbReference type="CDD" id="cd07987">
    <property type="entry name" value="LPLAT_MGAT-like"/>
    <property type="match status" value="1"/>
</dbReference>
<keyword evidence="2" id="KW-0012">Acyltransferase</keyword>
<protein>
    <submittedName>
        <fullName evidence="2">Acyltransferase-like protein</fullName>
    </submittedName>
</protein>
<keyword evidence="3" id="KW-1185">Reference proteome</keyword>
<reference evidence="2 3" key="1">
    <citation type="submission" date="2018-04" db="EMBL/GenBank/DDBJ databases">
        <title>Genomic Encyclopedia of Archaeal and Bacterial Type Strains, Phase II (KMG-II): from individual species to whole genera.</title>
        <authorList>
            <person name="Goeker M."/>
        </authorList>
    </citation>
    <scope>NUCLEOTIDE SEQUENCE [LARGE SCALE GENOMIC DNA]</scope>
    <source>
        <strain evidence="2 3">DSM 5822</strain>
    </source>
</reference>
<dbReference type="InterPro" id="IPR002123">
    <property type="entry name" value="Plipid/glycerol_acylTrfase"/>
</dbReference>
<dbReference type="Pfam" id="PF01553">
    <property type="entry name" value="Acyltransferase"/>
    <property type="match status" value="1"/>
</dbReference>
<comment type="caution">
    <text evidence="2">The sequence shown here is derived from an EMBL/GenBank/DDBJ whole genome shotgun (WGS) entry which is preliminary data.</text>
</comment>
<proteinExistence type="predicted"/>
<name>A0A2T5IZN7_9GAMM</name>
<keyword evidence="2" id="KW-0808">Transferase</keyword>
<accession>A0A2T5IZN7</accession>
<dbReference type="RefSeq" id="WP_107865471.1">
    <property type="nucleotide sequence ID" value="NZ_QAON01000006.1"/>
</dbReference>
<dbReference type="OrthoDB" id="9803035at2"/>
<gene>
    <name evidence="2" type="ORF">C8N29_10636</name>
</gene>
<feature type="domain" description="Phospholipid/glycerol acyltransferase" evidence="1">
    <location>
        <begin position="48"/>
        <end position="165"/>
    </location>
</feature>
<dbReference type="PANTHER" id="PTHR22753">
    <property type="entry name" value="TRANSMEMBRANE PROTEIN 68"/>
    <property type="match status" value="1"/>
</dbReference>
<dbReference type="PANTHER" id="PTHR22753:SF14">
    <property type="entry name" value="MONOACYLGLYCEROL_DIACYLGLYCEROL O-ACYLTRANSFERASE"/>
    <property type="match status" value="1"/>
</dbReference>
<organism evidence="2 3">
    <name type="scientific">Agitococcus lubricus</name>
    <dbReference type="NCBI Taxonomy" id="1077255"/>
    <lineage>
        <taxon>Bacteria</taxon>
        <taxon>Pseudomonadati</taxon>
        <taxon>Pseudomonadota</taxon>
        <taxon>Gammaproteobacteria</taxon>
        <taxon>Moraxellales</taxon>
        <taxon>Moraxellaceae</taxon>
        <taxon>Agitococcus</taxon>
    </lineage>
</organism>
<dbReference type="SMART" id="SM00563">
    <property type="entry name" value="PlsC"/>
    <property type="match status" value="1"/>
</dbReference>
<evidence type="ECO:0000259" key="1">
    <source>
        <dbReference type="SMART" id="SM00563"/>
    </source>
</evidence>
<dbReference type="AlphaFoldDB" id="A0A2T5IZN7"/>
<evidence type="ECO:0000313" key="2">
    <source>
        <dbReference type="EMBL" id="PTQ89505.1"/>
    </source>
</evidence>
<evidence type="ECO:0000313" key="3">
    <source>
        <dbReference type="Proteomes" id="UP000244223"/>
    </source>
</evidence>
<dbReference type="GO" id="GO:0016020">
    <property type="term" value="C:membrane"/>
    <property type="evidence" value="ECO:0007669"/>
    <property type="project" value="TreeGrafter"/>
</dbReference>
<dbReference type="GO" id="GO:0016746">
    <property type="term" value="F:acyltransferase activity"/>
    <property type="evidence" value="ECO:0007669"/>
    <property type="project" value="UniProtKB-KW"/>
</dbReference>